<dbReference type="Gene3D" id="3.50.50.60">
    <property type="entry name" value="FAD/NAD(P)-binding domain"/>
    <property type="match status" value="1"/>
</dbReference>
<dbReference type="GO" id="GO:0005737">
    <property type="term" value="C:cytoplasm"/>
    <property type="evidence" value="ECO:0007669"/>
    <property type="project" value="TreeGrafter"/>
</dbReference>
<dbReference type="AlphaFoldDB" id="A0A1R0KDT5"/>
<dbReference type="EMBL" id="MQUQ01000039">
    <property type="protein sequence ID" value="OLZ43175.1"/>
    <property type="molecule type" value="Genomic_DNA"/>
</dbReference>
<dbReference type="PANTHER" id="PTHR13847">
    <property type="entry name" value="SARCOSINE DEHYDROGENASE-RELATED"/>
    <property type="match status" value="1"/>
</dbReference>
<name>A0A1R0KDT5_9PSEU</name>
<evidence type="ECO:0000259" key="3">
    <source>
        <dbReference type="Pfam" id="PF01266"/>
    </source>
</evidence>
<sequence length="497" mass="51265">MTGHTVDVTVVGTGVIGLAAAHTLLGRGLTVALIGPSPMAAPGQASAAAGAMLSPFSEVDAAQAAERVELEVGQRLRSLARYPSWLAGLADAAAQPPVPLAEGTWVVATDAERADLAAIARAAHSASHPAELHHGTDVDGLRPETAATAALWLPTEPSLDITCLLRTLEAAVTRHRAARWIRSTATSVQVGRAAVRLRCADGVVVDCGRVVLAAGAGIPVLLGERARDLGIPPVLAGRGVSLVLDTPVATPHTIRTPNAAFACGTHLVPRGDGTVYLGATNRLTLAPRLDAAATLDEVAVLIGDATRVIEHRLAAAELRRVQVGYRPYTLDHLPLAGPTADPRILLCTATYRSGVLLAPLMADLVADEITEPGSLACHPYRADRPMPAPTLTDLLTPAALRGLADHLTAPGTRSSGPAARQLAALLAATLPAALTADDPLGTAMTRLFTRAPVAELLPSLLTLVERLETRPCPSTTSIPTPRYSSPRPVSGAAAPAT</sequence>
<accession>A0A1R0KDT5</accession>
<keyword evidence="1" id="KW-0560">Oxidoreductase</keyword>
<dbReference type="SUPFAM" id="SSF51971">
    <property type="entry name" value="Nucleotide-binding domain"/>
    <property type="match status" value="1"/>
</dbReference>
<evidence type="ECO:0000256" key="2">
    <source>
        <dbReference type="SAM" id="MobiDB-lite"/>
    </source>
</evidence>
<feature type="compositionally biased region" description="Polar residues" evidence="2">
    <location>
        <begin position="472"/>
        <end position="483"/>
    </location>
</feature>
<dbReference type="InterPro" id="IPR006076">
    <property type="entry name" value="FAD-dep_OxRdtase"/>
</dbReference>
<proteinExistence type="predicted"/>
<dbReference type="Gene3D" id="3.30.9.10">
    <property type="entry name" value="D-Amino Acid Oxidase, subunit A, domain 2"/>
    <property type="match status" value="1"/>
</dbReference>
<dbReference type="PANTHER" id="PTHR13847:SF289">
    <property type="entry name" value="GLYCINE OXIDASE"/>
    <property type="match status" value="1"/>
</dbReference>
<organism evidence="4 5">
    <name type="scientific">Amycolatopsis coloradensis</name>
    <dbReference type="NCBI Taxonomy" id="76021"/>
    <lineage>
        <taxon>Bacteria</taxon>
        <taxon>Bacillati</taxon>
        <taxon>Actinomycetota</taxon>
        <taxon>Actinomycetes</taxon>
        <taxon>Pseudonocardiales</taxon>
        <taxon>Pseudonocardiaceae</taxon>
        <taxon>Amycolatopsis</taxon>
    </lineage>
</organism>
<protein>
    <recommendedName>
        <fullName evidence="3">FAD dependent oxidoreductase domain-containing protein</fullName>
    </recommendedName>
</protein>
<feature type="region of interest" description="Disordered" evidence="2">
    <location>
        <begin position="471"/>
        <end position="497"/>
    </location>
</feature>
<gene>
    <name evidence="4" type="ORF">BS329_40230</name>
</gene>
<reference evidence="4 5" key="1">
    <citation type="submission" date="2016-01" db="EMBL/GenBank/DDBJ databases">
        <title>Amycolatopsis coloradensis genome sequencing and assembly.</title>
        <authorList>
            <person name="Mayilraj S."/>
        </authorList>
    </citation>
    <scope>NUCLEOTIDE SEQUENCE [LARGE SCALE GENOMIC DNA]</scope>
    <source>
        <strain evidence="4 5">DSM 44225</strain>
    </source>
</reference>
<dbReference type="InterPro" id="IPR036188">
    <property type="entry name" value="FAD/NAD-bd_sf"/>
</dbReference>
<dbReference type="SUPFAM" id="SSF54373">
    <property type="entry name" value="FAD-linked reductases, C-terminal domain"/>
    <property type="match status" value="1"/>
</dbReference>
<evidence type="ECO:0000256" key="1">
    <source>
        <dbReference type="ARBA" id="ARBA00023002"/>
    </source>
</evidence>
<dbReference type="Pfam" id="PF01266">
    <property type="entry name" value="DAO"/>
    <property type="match status" value="1"/>
</dbReference>
<feature type="domain" description="FAD dependent oxidoreductase" evidence="3">
    <location>
        <begin position="7"/>
        <end position="367"/>
    </location>
</feature>
<evidence type="ECO:0000313" key="5">
    <source>
        <dbReference type="Proteomes" id="UP000187486"/>
    </source>
</evidence>
<keyword evidence="5" id="KW-1185">Reference proteome</keyword>
<evidence type="ECO:0000313" key="4">
    <source>
        <dbReference type="EMBL" id="OLZ43175.1"/>
    </source>
</evidence>
<dbReference type="STRING" id="76021.BS329_40230"/>
<dbReference type="GO" id="GO:0016491">
    <property type="term" value="F:oxidoreductase activity"/>
    <property type="evidence" value="ECO:0007669"/>
    <property type="project" value="UniProtKB-KW"/>
</dbReference>
<dbReference type="Proteomes" id="UP000187486">
    <property type="component" value="Unassembled WGS sequence"/>
</dbReference>
<comment type="caution">
    <text evidence="4">The sequence shown here is derived from an EMBL/GenBank/DDBJ whole genome shotgun (WGS) entry which is preliminary data.</text>
</comment>